<comment type="caution">
    <text evidence="1">The sequence shown here is derived from an EMBL/GenBank/DDBJ whole genome shotgun (WGS) entry which is preliminary data.</text>
</comment>
<protein>
    <submittedName>
        <fullName evidence="1">Uncharacterized protein</fullName>
    </submittedName>
</protein>
<dbReference type="AlphaFoldDB" id="A0A8X6YQ02"/>
<name>A0A8X6YQ02_9ARAC</name>
<dbReference type="Proteomes" id="UP000886998">
    <property type="component" value="Unassembled WGS sequence"/>
</dbReference>
<evidence type="ECO:0000313" key="1">
    <source>
        <dbReference type="EMBL" id="GFY74911.1"/>
    </source>
</evidence>
<accession>A0A8X6YQ02</accession>
<keyword evidence="2" id="KW-1185">Reference proteome</keyword>
<reference evidence="1" key="1">
    <citation type="submission" date="2020-08" db="EMBL/GenBank/DDBJ databases">
        <title>Multicomponent nature underlies the extraordinary mechanical properties of spider dragline silk.</title>
        <authorList>
            <person name="Kono N."/>
            <person name="Nakamura H."/>
            <person name="Mori M."/>
            <person name="Yoshida Y."/>
            <person name="Ohtoshi R."/>
            <person name="Malay A.D."/>
            <person name="Moran D.A.P."/>
            <person name="Tomita M."/>
            <person name="Numata K."/>
            <person name="Arakawa K."/>
        </authorList>
    </citation>
    <scope>NUCLEOTIDE SEQUENCE</scope>
</reference>
<gene>
    <name evidence="1" type="ORF">TNIN_379511</name>
</gene>
<dbReference type="EMBL" id="BMAV01021020">
    <property type="protein sequence ID" value="GFY74911.1"/>
    <property type="molecule type" value="Genomic_DNA"/>
</dbReference>
<evidence type="ECO:0000313" key="2">
    <source>
        <dbReference type="Proteomes" id="UP000886998"/>
    </source>
</evidence>
<sequence length="97" mass="10837">MIQHATPPRTNDSVLVRMPGPKFSRWRSFVPIIDHRHVASVQSGRSIFHSATTCELPSVQRLRFCIGVAHYAISCGRCVSRYHLPSLPVASIVCLQP</sequence>
<organism evidence="1 2">
    <name type="scientific">Trichonephila inaurata madagascariensis</name>
    <dbReference type="NCBI Taxonomy" id="2747483"/>
    <lineage>
        <taxon>Eukaryota</taxon>
        <taxon>Metazoa</taxon>
        <taxon>Ecdysozoa</taxon>
        <taxon>Arthropoda</taxon>
        <taxon>Chelicerata</taxon>
        <taxon>Arachnida</taxon>
        <taxon>Araneae</taxon>
        <taxon>Araneomorphae</taxon>
        <taxon>Entelegynae</taxon>
        <taxon>Araneoidea</taxon>
        <taxon>Nephilidae</taxon>
        <taxon>Trichonephila</taxon>
        <taxon>Trichonephila inaurata</taxon>
    </lineage>
</organism>
<proteinExistence type="predicted"/>